<keyword evidence="2" id="KW-1185">Reference proteome</keyword>
<name>K6Z943_9ALTE</name>
<protein>
    <submittedName>
        <fullName evidence="1">Uncharacterized protein</fullName>
    </submittedName>
</protein>
<gene>
    <name evidence="1" type="ORF">GPLA_1771</name>
</gene>
<accession>K6Z943</accession>
<evidence type="ECO:0000313" key="2">
    <source>
        <dbReference type="Proteomes" id="UP000006322"/>
    </source>
</evidence>
<reference evidence="2" key="1">
    <citation type="journal article" date="2014" name="Environ. Microbiol.">
        <title>Comparative genomics of the marine bacterial genus Glaciecola reveals the high degree of genomic diversity and genomic characteristic for cold adaptation.</title>
        <authorList>
            <person name="Qin Q.L."/>
            <person name="Xie B.B."/>
            <person name="Yu Y."/>
            <person name="Shu Y.L."/>
            <person name="Rong J.C."/>
            <person name="Zhang Y.J."/>
            <person name="Zhao D.L."/>
            <person name="Chen X.L."/>
            <person name="Zhang X.Y."/>
            <person name="Chen B."/>
            <person name="Zhou B.C."/>
            <person name="Zhang Y.Z."/>
        </authorList>
    </citation>
    <scope>NUCLEOTIDE SEQUENCE [LARGE SCALE GENOMIC DNA]</scope>
    <source>
        <strain evidence="2">LMG 21857</strain>
    </source>
</reference>
<proteinExistence type="predicted"/>
<dbReference type="Proteomes" id="UP000006322">
    <property type="component" value="Unassembled WGS sequence"/>
</dbReference>
<evidence type="ECO:0000313" key="1">
    <source>
        <dbReference type="EMBL" id="GAC32681.1"/>
    </source>
</evidence>
<dbReference type="EMBL" id="BAER01000044">
    <property type="protein sequence ID" value="GAC32681.1"/>
    <property type="molecule type" value="Genomic_DNA"/>
</dbReference>
<dbReference type="STRING" id="1129793.GPLA_1771"/>
<comment type="caution">
    <text evidence="1">The sequence shown here is derived from an EMBL/GenBank/DDBJ whole genome shotgun (WGS) entry which is preliminary data.</text>
</comment>
<dbReference type="AlphaFoldDB" id="K6Z943"/>
<organism evidence="1 2">
    <name type="scientific">Paraglaciecola polaris LMG 21857</name>
    <dbReference type="NCBI Taxonomy" id="1129793"/>
    <lineage>
        <taxon>Bacteria</taxon>
        <taxon>Pseudomonadati</taxon>
        <taxon>Pseudomonadota</taxon>
        <taxon>Gammaproteobacteria</taxon>
        <taxon>Alteromonadales</taxon>
        <taxon>Alteromonadaceae</taxon>
        <taxon>Paraglaciecola</taxon>
    </lineage>
</organism>
<sequence length="42" mass="4966">MALCISFIDSGNLKYQAVTLPLNKHYFFGQYYRSLSKNYRIT</sequence>